<dbReference type="EMBL" id="CP142149">
    <property type="protein sequence ID" value="WSE32464.1"/>
    <property type="molecule type" value="Genomic_DNA"/>
</dbReference>
<evidence type="ECO:0000259" key="1">
    <source>
        <dbReference type="SMART" id="SM00062"/>
    </source>
</evidence>
<evidence type="ECO:0000313" key="3">
    <source>
        <dbReference type="Proteomes" id="UP001330812"/>
    </source>
</evidence>
<proteinExistence type="predicted"/>
<feature type="domain" description="Solute-binding protein family 3/N-terminal" evidence="1">
    <location>
        <begin position="2"/>
        <end position="218"/>
    </location>
</feature>
<dbReference type="PANTHER" id="PTHR31528">
    <property type="entry name" value="4-AMINO-5-HYDROXYMETHYL-2-METHYLPYRIMIDINE PHOSPHATE SYNTHASE THI11-RELATED"/>
    <property type="match status" value="1"/>
</dbReference>
<sequence>MTVAITSPSWSPELAPFLMADKLGYFGQEHLKVEYVLAKSGTEAVQQLIGGGVQIAVATPEPVVIAAQKNAGLQYFMPYYGHFIYQLAALEDSGITSVAGLKGKRIGVTNAASTGVTFLRTALAAAGLSEKDVTVVPIGVGAQQLSAIQQGRVDALAMWDTQYQTMANAGVATTIVPVPGMDRLFGGGLAARATDLARDQGLYERFGRALAKAYVYSGLHPEDVVKRAWEAQPETRPGPGQDKAKALADDARLVSARFGFLTSDPDSTAWTSMAPQQMSAFIDWAATAGLITSKPPVDAVLTDKLAPAIASVRAADLHALAP</sequence>
<protein>
    <submittedName>
        <fullName evidence="2">NrtA/SsuA/CpmA family ABC transporter substrate-binding protein</fullName>
    </submittedName>
</protein>
<dbReference type="PANTHER" id="PTHR31528:SF15">
    <property type="entry name" value="RIBOFLAVIN-BINDING PROTEIN RIBY"/>
    <property type="match status" value="1"/>
</dbReference>
<dbReference type="InterPro" id="IPR015168">
    <property type="entry name" value="SsuA/THI5"/>
</dbReference>
<dbReference type="CDD" id="cd01008">
    <property type="entry name" value="PBP2_NrtA_SsuA_CpmA_like"/>
    <property type="match status" value="1"/>
</dbReference>
<dbReference type="SMART" id="SM00062">
    <property type="entry name" value="PBPb"/>
    <property type="match status" value="1"/>
</dbReference>
<dbReference type="Gene3D" id="3.40.190.10">
    <property type="entry name" value="Periplasmic binding protein-like II"/>
    <property type="match status" value="2"/>
</dbReference>
<dbReference type="Pfam" id="PF09084">
    <property type="entry name" value="NMT1"/>
    <property type="match status" value="1"/>
</dbReference>
<dbReference type="InterPro" id="IPR027939">
    <property type="entry name" value="NMT1/THI5"/>
</dbReference>
<reference evidence="2 3" key="1">
    <citation type="journal article" date="2015" name="Int. J. Syst. Evol. Microbiol.">
        <title>Amycolatopsis rhabdoformis sp. nov., an actinomycete isolated from a tropical forest soil.</title>
        <authorList>
            <person name="Souza W.R."/>
            <person name="Silva R.E."/>
            <person name="Goodfellow M."/>
            <person name="Busarakam K."/>
            <person name="Figueiro F.S."/>
            <person name="Ferreira D."/>
            <person name="Rodrigues-Filho E."/>
            <person name="Moraes L.A.B."/>
            <person name="Zucchi T.D."/>
        </authorList>
    </citation>
    <scope>NUCLEOTIDE SEQUENCE [LARGE SCALE GENOMIC DNA]</scope>
    <source>
        <strain evidence="2 3">NCIMB 14900</strain>
    </source>
</reference>
<name>A0ABZ1IFZ1_9PSEU</name>
<dbReference type="SUPFAM" id="SSF53850">
    <property type="entry name" value="Periplasmic binding protein-like II"/>
    <property type="match status" value="1"/>
</dbReference>
<evidence type="ECO:0000313" key="2">
    <source>
        <dbReference type="EMBL" id="WSE32464.1"/>
    </source>
</evidence>
<dbReference type="RefSeq" id="WP_326835271.1">
    <property type="nucleotide sequence ID" value="NZ_CP142149.1"/>
</dbReference>
<keyword evidence="3" id="KW-1185">Reference proteome</keyword>
<dbReference type="InterPro" id="IPR001638">
    <property type="entry name" value="Solute-binding_3/MltF_N"/>
</dbReference>
<dbReference type="Proteomes" id="UP001330812">
    <property type="component" value="Chromosome"/>
</dbReference>
<accession>A0ABZ1IFZ1</accession>
<organism evidence="2 3">
    <name type="scientific">Amycolatopsis rhabdoformis</name>
    <dbReference type="NCBI Taxonomy" id="1448059"/>
    <lineage>
        <taxon>Bacteria</taxon>
        <taxon>Bacillati</taxon>
        <taxon>Actinomycetota</taxon>
        <taxon>Actinomycetes</taxon>
        <taxon>Pseudonocardiales</taxon>
        <taxon>Pseudonocardiaceae</taxon>
        <taxon>Amycolatopsis</taxon>
    </lineage>
</organism>
<gene>
    <name evidence="2" type="ORF">VSH64_10145</name>
</gene>